<dbReference type="GO" id="GO:0003824">
    <property type="term" value="F:catalytic activity"/>
    <property type="evidence" value="ECO:0007669"/>
    <property type="project" value="UniProtKB-ARBA"/>
</dbReference>
<evidence type="ECO:0000256" key="1">
    <source>
        <dbReference type="ARBA" id="ARBA00001946"/>
    </source>
</evidence>
<dbReference type="SMART" id="SM00065">
    <property type="entry name" value="GAF"/>
    <property type="match status" value="1"/>
</dbReference>
<name>A0AAE3HKB3_9GAMM</name>
<dbReference type="SUPFAM" id="SSF55781">
    <property type="entry name" value="GAF domain-like"/>
    <property type="match status" value="1"/>
</dbReference>
<accession>A0AAE3HKB3</accession>
<dbReference type="Pfam" id="PF13185">
    <property type="entry name" value="GAF_2"/>
    <property type="match status" value="1"/>
</dbReference>
<evidence type="ECO:0000313" key="5">
    <source>
        <dbReference type="Proteomes" id="UP001204445"/>
    </source>
</evidence>
<dbReference type="InterPro" id="IPR029787">
    <property type="entry name" value="Nucleotide_cyclase"/>
</dbReference>
<sequence length="436" mass="49088">MTTDFRAHVPKILDLLLDAVCVVDVDGHFIFVSAACERIFGYTPDELIGTNMIDLVYPEDRDRTLHTAGEIMKDKPVSHFENRYVRKDGRVVHVMWSARWSEPDGIRLAVARDVTELRRAERMQSALYQISEAAHATTSLYDLYQHIHRIIGRLLPARNFSVALYDVSTDQLSFPYSVDENPHISEADSFDSHNFITGIIQSGQAHLTTSEISLNAVNESLDWLGVPLMSADIGVMGALIVRSYASDMRYTNEDVELLQFVSTQIASAIERKQAEAQLQHMARHDALTDLPNRTLFFDRLDMALKRARRDREQLAVLYLDLNDFKTVNDTLGHEAGDMLLCQVAHRLLQCVRESDTVGRLGGDEFTILLTNIKGQGDVETVLEKIHATLSALYSIKDNSVSLSASIGSAIYPEQGATREQLVQYADMAMYAYKRTE</sequence>
<feature type="domain" description="PAS" evidence="2">
    <location>
        <begin position="5"/>
        <end position="75"/>
    </location>
</feature>
<evidence type="ECO:0000313" key="4">
    <source>
        <dbReference type="EMBL" id="MCS3902778.1"/>
    </source>
</evidence>
<evidence type="ECO:0000259" key="3">
    <source>
        <dbReference type="PROSITE" id="PS50887"/>
    </source>
</evidence>
<dbReference type="InterPro" id="IPR000160">
    <property type="entry name" value="GGDEF_dom"/>
</dbReference>
<comment type="caution">
    <text evidence="4">The sequence shown here is derived from an EMBL/GenBank/DDBJ whole genome shotgun (WGS) entry which is preliminary data.</text>
</comment>
<dbReference type="Pfam" id="PF08447">
    <property type="entry name" value="PAS_3"/>
    <property type="match status" value="1"/>
</dbReference>
<dbReference type="NCBIfam" id="TIGR00229">
    <property type="entry name" value="sensory_box"/>
    <property type="match status" value="1"/>
</dbReference>
<dbReference type="InterPro" id="IPR003018">
    <property type="entry name" value="GAF"/>
</dbReference>
<dbReference type="Pfam" id="PF00990">
    <property type="entry name" value="GGDEF"/>
    <property type="match status" value="1"/>
</dbReference>
<dbReference type="SMART" id="SM00091">
    <property type="entry name" value="PAS"/>
    <property type="match status" value="1"/>
</dbReference>
<dbReference type="PANTHER" id="PTHR44757">
    <property type="entry name" value="DIGUANYLATE CYCLASE DGCP"/>
    <property type="match status" value="1"/>
</dbReference>
<dbReference type="RefSeq" id="WP_259054364.1">
    <property type="nucleotide sequence ID" value="NZ_JANUCT010000004.1"/>
</dbReference>
<dbReference type="SUPFAM" id="SSF55073">
    <property type="entry name" value="Nucleotide cyclase"/>
    <property type="match status" value="1"/>
</dbReference>
<dbReference type="PANTHER" id="PTHR44757:SF2">
    <property type="entry name" value="BIOFILM ARCHITECTURE MAINTENANCE PROTEIN MBAA"/>
    <property type="match status" value="1"/>
</dbReference>
<dbReference type="Gene3D" id="3.30.450.20">
    <property type="entry name" value="PAS domain"/>
    <property type="match status" value="1"/>
</dbReference>
<organism evidence="4 5">
    <name type="scientific">Methylohalomonas lacus</name>
    <dbReference type="NCBI Taxonomy" id="398773"/>
    <lineage>
        <taxon>Bacteria</taxon>
        <taxon>Pseudomonadati</taxon>
        <taxon>Pseudomonadota</taxon>
        <taxon>Gammaproteobacteria</taxon>
        <taxon>Methylohalomonadales</taxon>
        <taxon>Methylohalomonadaceae</taxon>
        <taxon>Methylohalomonas</taxon>
    </lineage>
</organism>
<dbReference type="PROSITE" id="PS50112">
    <property type="entry name" value="PAS"/>
    <property type="match status" value="1"/>
</dbReference>
<dbReference type="Gene3D" id="3.30.70.270">
    <property type="match status" value="1"/>
</dbReference>
<dbReference type="InterPro" id="IPR043128">
    <property type="entry name" value="Rev_trsase/Diguanyl_cyclase"/>
</dbReference>
<proteinExistence type="predicted"/>
<dbReference type="Gene3D" id="3.30.450.40">
    <property type="match status" value="1"/>
</dbReference>
<feature type="domain" description="GGDEF" evidence="3">
    <location>
        <begin position="312"/>
        <end position="436"/>
    </location>
</feature>
<dbReference type="InterPro" id="IPR029016">
    <property type="entry name" value="GAF-like_dom_sf"/>
</dbReference>
<dbReference type="NCBIfam" id="TIGR00254">
    <property type="entry name" value="GGDEF"/>
    <property type="match status" value="1"/>
</dbReference>
<dbReference type="SUPFAM" id="SSF55785">
    <property type="entry name" value="PYP-like sensor domain (PAS domain)"/>
    <property type="match status" value="1"/>
</dbReference>
<reference evidence="4" key="1">
    <citation type="submission" date="2022-08" db="EMBL/GenBank/DDBJ databases">
        <title>Genomic Encyclopedia of Type Strains, Phase III (KMG-III): the genomes of soil and plant-associated and newly described type strains.</title>
        <authorList>
            <person name="Whitman W."/>
        </authorList>
    </citation>
    <scope>NUCLEOTIDE SEQUENCE</scope>
    <source>
        <strain evidence="4">HMT 1</strain>
    </source>
</reference>
<dbReference type="InterPro" id="IPR035965">
    <property type="entry name" value="PAS-like_dom_sf"/>
</dbReference>
<dbReference type="SMART" id="SM00267">
    <property type="entry name" value="GGDEF"/>
    <property type="match status" value="1"/>
</dbReference>
<dbReference type="AlphaFoldDB" id="A0AAE3HKB3"/>
<dbReference type="PROSITE" id="PS50887">
    <property type="entry name" value="GGDEF"/>
    <property type="match status" value="1"/>
</dbReference>
<dbReference type="Proteomes" id="UP001204445">
    <property type="component" value="Unassembled WGS sequence"/>
</dbReference>
<dbReference type="InterPro" id="IPR052155">
    <property type="entry name" value="Biofilm_reg_signaling"/>
</dbReference>
<dbReference type="InterPro" id="IPR000014">
    <property type="entry name" value="PAS"/>
</dbReference>
<dbReference type="CDD" id="cd01949">
    <property type="entry name" value="GGDEF"/>
    <property type="match status" value="1"/>
</dbReference>
<dbReference type="EMBL" id="JANUCT010000004">
    <property type="protein sequence ID" value="MCS3902778.1"/>
    <property type="molecule type" value="Genomic_DNA"/>
</dbReference>
<dbReference type="InterPro" id="IPR013655">
    <property type="entry name" value="PAS_fold_3"/>
</dbReference>
<dbReference type="CDD" id="cd00130">
    <property type="entry name" value="PAS"/>
    <property type="match status" value="1"/>
</dbReference>
<dbReference type="FunFam" id="3.30.70.270:FF:000001">
    <property type="entry name" value="Diguanylate cyclase domain protein"/>
    <property type="match status" value="1"/>
</dbReference>
<gene>
    <name evidence="4" type="ORF">J2T55_000782</name>
</gene>
<keyword evidence="5" id="KW-1185">Reference proteome</keyword>
<protein>
    <submittedName>
        <fullName evidence="4">Diguanylate cyclase (GGDEF)-like protein/PAS domain S-box-containing protein</fullName>
    </submittedName>
</protein>
<evidence type="ECO:0000259" key="2">
    <source>
        <dbReference type="PROSITE" id="PS50112"/>
    </source>
</evidence>
<comment type="cofactor">
    <cofactor evidence="1">
        <name>Mg(2+)</name>
        <dbReference type="ChEBI" id="CHEBI:18420"/>
    </cofactor>
</comment>